<dbReference type="EMBL" id="CM042032">
    <property type="protein sequence ID" value="KAI3777087.1"/>
    <property type="molecule type" value="Genomic_DNA"/>
</dbReference>
<gene>
    <name evidence="1" type="ORF">L1987_46881</name>
</gene>
<sequence>MGSLLDDSKRQMGGWLGLQFRFIKFLHGALYKEFRNHLCLQRIHLRSGIPLCHEKFPVCLASLLMRRPRRRMRRRRATEDAASEANDAASATEDAASAMEDAA</sequence>
<proteinExistence type="predicted"/>
<comment type="caution">
    <text evidence="1">The sequence shown here is derived from an EMBL/GenBank/DDBJ whole genome shotgun (WGS) entry which is preliminary data.</text>
</comment>
<reference evidence="1 2" key="2">
    <citation type="journal article" date="2022" name="Mol. Ecol. Resour.">
        <title>The genomes of chicory, endive, great burdock and yacon provide insights into Asteraceae paleo-polyploidization history and plant inulin production.</title>
        <authorList>
            <person name="Fan W."/>
            <person name="Wang S."/>
            <person name="Wang H."/>
            <person name="Wang A."/>
            <person name="Jiang F."/>
            <person name="Liu H."/>
            <person name="Zhao H."/>
            <person name="Xu D."/>
            <person name="Zhang Y."/>
        </authorList>
    </citation>
    <scope>NUCLEOTIDE SEQUENCE [LARGE SCALE GENOMIC DNA]</scope>
    <source>
        <strain evidence="2">cv. Yunnan</strain>
        <tissue evidence="1">Leaves</tissue>
    </source>
</reference>
<name>A0ACB9G2S0_9ASTR</name>
<evidence type="ECO:0000313" key="1">
    <source>
        <dbReference type="EMBL" id="KAI3777087.1"/>
    </source>
</evidence>
<accession>A0ACB9G2S0</accession>
<evidence type="ECO:0000313" key="2">
    <source>
        <dbReference type="Proteomes" id="UP001056120"/>
    </source>
</evidence>
<organism evidence="1 2">
    <name type="scientific">Smallanthus sonchifolius</name>
    <dbReference type="NCBI Taxonomy" id="185202"/>
    <lineage>
        <taxon>Eukaryota</taxon>
        <taxon>Viridiplantae</taxon>
        <taxon>Streptophyta</taxon>
        <taxon>Embryophyta</taxon>
        <taxon>Tracheophyta</taxon>
        <taxon>Spermatophyta</taxon>
        <taxon>Magnoliopsida</taxon>
        <taxon>eudicotyledons</taxon>
        <taxon>Gunneridae</taxon>
        <taxon>Pentapetalae</taxon>
        <taxon>asterids</taxon>
        <taxon>campanulids</taxon>
        <taxon>Asterales</taxon>
        <taxon>Asteraceae</taxon>
        <taxon>Asteroideae</taxon>
        <taxon>Heliantheae alliance</taxon>
        <taxon>Millerieae</taxon>
        <taxon>Smallanthus</taxon>
    </lineage>
</organism>
<reference evidence="2" key="1">
    <citation type="journal article" date="2022" name="Mol. Ecol. Resour.">
        <title>The genomes of chicory, endive, great burdock and yacon provide insights into Asteraceae palaeo-polyploidization history and plant inulin production.</title>
        <authorList>
            <person name="Fan W."/>
            <person name="Wang S."/>
            <person name="Wang H."/>
            <person name="Wang A."/>
            <person name="Jiang F."/>
            <person name="Liu H."/>
            <person name="Zhao H."/>
            <person name="Xu D."/>
            <person name="Zhang Y."/>
        </authorList>
    </citation>
    <scope>NUCLEOTIDE SEQUENCE [LARGE SCALE GENOMIC DNA]</scope>
    <source>
        <strain evidence="2">cv. Yunnan</strain>
    </source>
</reference>
<dbReference type="Proteomes" id="UP001056120">
    <property type="component" value="Linkage Group LG15"/>
</dbReference>
<protein>
    <submittedName>
        <fullName evidence="1">Uncharacterized protein</fullName>
    </submittedName>
</protein>
<keyword evidence="2" id="KW-1185">Reference proteome</keyword>